<dbReference type="EMBL" id="BLXT01006926">
    <property type="protein sequence ID" value="GFO34582.1"/>
    <property type="molecule type" value="Genomic_DNA"/>
</dbReference>
<sequence length="123" mass="14196">MVVWCPAEPPETRGGRKNRWKSGTRGKETRITPLSGRWLAGELCQLQADETKLREIKPLRKSKAFESRTLREMSELFVPTGLFCPRGETKLTPRTRSRLALRERSYNCRQIRCFESIGNANTN</sequence>
<keyword evidence="3" id="KW-1185">Reference proteome</keyword>
<evidence type="ECO:0000256" key="1">
    <source>
        <dbReference type="SAM" id="MobiDB-lite"/>
    </source>
</evidence>
<dbReference type="AlphaFoldDB" id="A0AAV4CRS4"/>
<protein>
    <submittedName>
        <fullName evidence="2">Uncharacterized protein</fullName>
    </submittedName>
</protein>
<accession>A0AAV4CRS4</accession>
<proteinExistence type="predicted"/>
<evidence type="ECO:0000313" key="2">
    <source>
        <dbReference type="EMBL" id="GFO34582.1"/>
    </source>
</evidence>
<gene>
    <name evidence="2" type="ORF">PoB_006108700</name>
</gene>
<reference evidence="2 3" key="1">
    <citation type="journal article" date="2021" name="Elife">
        <title>Chloroplast acquisition without the gene transfer in kleptoplastic sea slugs, Plakobranchus ocellatus.</title>
        <authorList>
            <person name="Maeda T."/>
            <person name="Takahashi S."/>
            <person name="Yoshida T."/>
            <person name="Shimamura S."/>
            <person name="Takaki Y."/>
            <person name="Nagai Y."/>
            <person name="Toyoda A."/>
            <person name="Suzuki Y."/>
            <person name="Arimoto A."/>
            <person name="Ishii H."/>
            <person name="Satoh N."/>
            <person name="Nishiyama T."/>
            <person name="Hasebe M."/>
            <person name="Maruyama T."/>
            <person name="Minagawa J."/>
            <person name="Obokata J."/>
            <person name="Shigenobu S."/>
        </authorList>
    </citation>
    <scope>NUCLEOTIDE SEQUENCE [LARGE SCALE GENOMIC DNA]</scope>
</reference>
<organism evidence="2 3">
    <name type="scientific">Plakobranchus ocellatus</name>
    <dbReference type="NCBI Taxonomy" id="259542"/>
    <lineage>
        <taxon>Eukaryota</taxon>
        <taxon>Metazoa</taxon>
        <taxon>Spiralia</taxon>
        <taxon>Lophotrochozoa</taxon>
        <taxon>Mollusca</taxon>
        <taxon>Gastropoda</taxon>
        <taxon>Heterobranchia</taxon>
        <taxon>Euthyneura</taxon>
        <taxon>Panpulmonata</taxon>
        <taxon>Sacoglossa</taxon>
        <taxon>Placobranchoidea</taxon>
        <taxon>Plakobranchidae</taxon>
        <taxon>Plakobranchus</taxon>
    </lineage>
</organism>
<comment type="caution">
    <text evidence="2">The sequence shown here is derived from an EMBL/GenBank/DDBJ whole genome shotgun (WGS) entry which is preliminary data.</text>
</comment>
<name>A0AAV4CRS4_9GAST</name>
<dbReference type="Proteomes" id="UP000735302">
    <property type="component" value="Unassembled WGS sequence"/>
</dbReference>
<feature type="region of interest" description="Disordered" evidence="1">
    <location>
        <begin position="8"/>
        <end position="27"/>
    </location>
</feature>
<evidence type="ECO:0000313" key="3">
    <source>
        <dbReference type="Proteomes" id="UP000735302"/>
    </source>
</evidence>
<feature type="compositionally biased region" description="Basic residues" evidence="1">
    <location>
        <begin position="15"/>
        <end position="24"/>
    </location>
</feature>